<dbReference type="OrthoDB" id="1368at2759"/>
<dbReference type="Pfam" id="PF25539">
    <property type="entry name" value="Bestrophin_2"/>
    <property type="match status" value="1"/>
</dbReference>
<evidence type="ECO:0000313" key="9">
    <source>
        <dbReference type="EMBL" id="RIA95051.1"/>
    </source>
</evidence>
<dbReference type="InterPro" id="IPR044669">
    <property type="entry name" value="YneE/VCCN1/2-like"/>
</dbReference>
<comment type="caution">
    <text evidence="9">The sequence shown here is derived from an EMBL/GenBank/DDBJ whole genome shotgun (WGS) entry which is preliminary data.</text>
</comment>
<evidence type="ECO:0000256" key="2">
    <source>
        <dbReference type="ARBA" id="ARBA00022448"/>
    </source>
</evidence>
<keyword evidence="3" id="KW-1003">Cell membrane</keyword>
<reference evidence="9 10" key="1">
    <citation type="submission" date="2018-06" db="EMBL/GenBank/DDBJ databases">
        <title>Comparative genomics reveals the genomic features of Rhizophagus irregularis, R. cerebriforme, R. diaphanum and Gigaspora rosea, and their symbiotic lifestyle signature.</title>
        <authorList>
            <person name="Morin E."/>
            <person name="San Clemente H."/>
            <person name="Chen E.C.H."/>
            <person name="De La Providencia I."/>
            <person name="Hainaut M."/>
            <person name="Kuo A."/>
            <person name="Kohler A."/>
            <person name="Murat C."/>
            <person name="Tang N."/>
            <person name="Roy S."/>
            <person name="Loubradou J."/>
            <person name="Henrissat B."/>
            <person name="Grigoriev I.V."/>
            <person name="Corradi N."/>
            <person name="Roux C."/>
            <person name="Martin F.M."/>
        </authorList>
    </citation>
    <scope>NUCLEOTIDE SEQUENCE [LARGE SCALE GENOMIC DNA]</scope>
    <source>
        <strain evidence="9 10">DAOM 227022</strain>
    </source>
</reference>
<dbReference type="AlphaFoldDB" id="A0A397TJ66"/>
<dbReference type="PANTHER" id="PTHR33281:SF19">
    <property type="entry name" value="VOLTAGE-DEPENDENT ANION CHANNEL-FORMING PROTEIN YNEE"/>
    <property type="match status" value="1"/>
</dbReference>
<feature type="transmembrane region" description="Helical" evidence="8">
    <location>
        <begin position="56"/>
        <end position="79"/>
    </location>
</feature>
<dbReference type="GO" id="GO:0005254">
    <property type="term" value="F:chloride channel activity"/>
    <property type="evidence" value="ECO:0007669"/>
    <property type="project" value="InterPro"/>
</dbReference>
<evidence type="ECO:0000256" key="1">
    <source>
        <dbReference type="ARBA" id="ARBA00004651"/>
    </source>
</evidence>
<feature type="transmembrane region" description="Helical" evidence="8">
    <location>
        <begin position="279"/>
        <end position="300"/>
    </location>
</feature>
<evidence type="ECO:0000256" key="3">
    <source>
        <dbReference type="ARBA" id="ARBA00022475"/>
    </source>
</evidence>
<dbReference type="Proteomes" id="UP000265703">
    <property type="component" value="Unassembled WGS sequence"/>
</dbReference>
<dbReference type="STRING" id="658196.A0A397TJ66"/>
<name>A0A397TJ66_9GLOM</name>
<keyword evidence="5 8" id="KW-1133">Transmembrane helix</keyword>
<keyword evidence="2" id="KW-0813">Transport</keyword>
<keyword evidence="4 8" id="KW-0812">Transmembrane</keyword>
<organism evidence="9 10">
    <name type="scientific">Glomus cerebriforme</name>
    <dbReference type="NCBI Taxonomy" id="658196"/>
    <lineage>
        <taxon>Eukaryota</taxon>
        <taxon>Fungi</taxon>
        <taxon>Fungi incertae sedis</taxon>
        <taxon>Mucoromycota</taxon>
        <taxon>Glomeromycotina</taxon>
        <taxon>Glomeromycetes</taxon>
        <taxon>Glomerales</taxon>
        <taxon>Glomeraceae</taxon>
        <taxon>Glomus</taxon>
    </lineage>
</organism>
<evidence type="ECO:0000256" key="8">
    <source>
        <dbReference type="SAM" id="Phobius"/>
    </source>
</evidence>
<proteinExistence type="predicted"/>
<feature type="transmembrane region" description="Helical" evidence="8">
    <location>
        <begin position="21"/>
        <end position="44"/>
    </location>
</feature>
<dbReference type="PANTHER" id="PTHR33281">
    <property type="entry name" value="UPF0187 PROTEIN YNEE"/>
    <property type="match status" value="1"/>
</dbReference>
<evidence type="ECO:0000256" key="5">
    <source>
        <dbReference type="ARBA" id="ARBA00022989"/>
    </source>
</evidence>
<keyword evidence="7 8" id="KW-0472">Membrane</keyword>
<feature type="transmembrane region" description="Helical" evidence="8">
    <location>
        <begin position="306"/>
        <end position="322"/>
    </location>
</feature>
<sequence length="347" mass="40339">MPKDNHPYAYHRPDVLRLKGSVLPHVIGQTIIITIITTIITVLYELNEIKLSVSKLPSPTISTSFTQVVGVVVGLLLTYKTNTAYDRYWEGRKLWSTMEVQIRNLTRYIWIGIREDGRKKGIKEIGSAKPEIVIEKKTAINLLLGFAFAVKHYLREENGCEHDDLKNLVSNIRSKISKEIQEDSGECNIKNRPNVAWYNRLFRRKLKPHERNKRDKDDYNLEDQNLPLDITHYLSSYFENLFTEKKIDDTIFIQVLAGLDCLCDCLSKFERILRSPIPVAYSIHFSQTVWIYCISLPFFLISTSHWPTIIIVFFVSFILFGLEHIATEIENPFGYDENDLKLDDFCK</sequence>
<protein>
    <submittedName>
        <fullName evidence="9">Bestrophin/UPF0187</fullName>
    </submittedName>
</protein>
<dbReference type="GO" id="GO:0005886">
    <property type="term" value="C:plasma membrane"/>
    <property type="evidence" value="ECO:0007669"/>
    <property type="project" value="UniProtKB-SubCell"/>
</dbReference>
<evidence type="ECO:0000256" key="6">
    <source>
        <dbReference type="ARBA" id="ARBA00023065"/>
    </source>
</evidence>
<evidence type="ECO:0000256" key="7">
    <source>
        <dbReference type="ARBA" id="ARBA00023136"/>
    </source>
</evidence>
<comment type="subcellular location">
    <subcellularLocation>
        <location evidence="1">Cell membrane</location>
        <topology evidence="1">Multi-pass membrane protein</topology>
    </subcellularLocation>
</comment>
<keyword evidence="6" id="KW-0406">Ion transport</keyword>
<accession>A0A397TJ66</accession>
<keyword evidence="10" id="KW-1185">Reference proteome</keyword>
<dbReference type="EMBL" id="QKYT01000068">
    <property type="protein sequence ID" value="RIA95051.1"/>
    <property type="molecule type" value="Genomic_DNA"/>
</dbReference>
<evidence type="ECO:0000313" key="10">
    <source>
        <dbReference type="Proteomes" id="UP000265703"/>
    </source>
</evidence>
<gene>
    <name evidence="9" type="ORF">C1645_862857</name>
</gene>
<evidence type="ECO:0000256" key="4">
    <source>
        <dbReference type="ARBA" id="ARBA00022692"/>
    </source>
</evidence>